<organism evidence="6 7">
    <name type="scientific">Shigella phage SSE1</name>
    <dbReference type="NCBI Taxonomy" id="2562131"/>
    <lineage>
        <taxon>Viruses</taxon>
        <taxon>Duplodnaviria</taxon>
        <taxon>Heunggongvirae</taxon>
        <taxon>Uroviricota</taxon>
        <taxon>Caudoviricetes</taxon>
        <taxon>Pantevenvirales</taxon>
        <taxon>Straboviridae</taxon>
        <taxon>Tevenvirinae</taxon>
        <taxon>Mosigvirus</taxon>
        <taxon>Mosigvirus JS09</taxon>
    </lineage>
</organism>
<evidence type="ECO:0000313" key="6">
    <source>
        <dbReference type="EMBL" id="QBZ70871.1"/>
    </source>
</evidence>
<evidence type="ECO:0000313" key="7">
    <source>
        <dbReference type="Proteomes" id="UP000297061"/>
    </source>
</evidence>
<evidence type="ECO:0000256" key="3">
    <source>
        <dbReference type="ARBA" id="ARBA00022844"/>
    </source>
</evidence>
<dbReference type="HAMAP" id="MF_04117">
    <property type="entry name" value="CAPSID_H_T4"/>
    <property type="match status" value="1"/>
</dbReference>
<comment type="function">
    <text evidence="5">Major capsid protein that self-associates to form hexamers, building most of the capsid in association with pentons made of the capsid vertex protein and one dodecamer of the portal protein.</text>
</comment>
<sequence>MTTIKTKAQLVDKWKELLEGEGLPEIANSKQAIIAKIFENQEKDFEVSPEYKDEKIAQAFGSFLTEAEIGGDHGYNAQNIAAGQTSGAVTQIGPAVMGMVRRAIPNLIAFDICGVQPMNSPTGQVFALRAVYGKDPIAAGAKEAFHPMYAPDAMFSGQGAAKKFPALAADTTTTVVGDIYTHFFQETGTVYLQASAIVTLDSSATDAAKLDAEVKKQMEAGALVEIAEGMATSIAELQEGFNGSTDNPWNEMGFRIDKQVIEAKSRQLKAAYSIELAQDLRAVHGMDADAELSGILATEIMLEINREVVDWINYSAQVGKSGMTLTPGSKAGVFDFQDPIDIRGARWAGESFKSLLFQIDKEAVEIARQTGRGEGNFIIASRNVVNVLASVDTGISYAAQGLASGFNTDTTKSVFAGVLGGKYRVYIDQYAKQDYFTVGYKGANEMDAGIYYAPYVALTPLRGSDPKNFQPVMGFKTRYGIGVNPFAESSLQAPGARIQSGMPSILNSLGKNAYFRRVYVKGI</sequence>
<name>A0A4D6DWZ0_9CAUD</name>
<feature type="chain" id="PRO_5023375514" description="Major capsid protein" evidence="5">
    <location>
        <begin position="1"/>
        <end position="523"/>
    </location>
</feature>
<keyword evidence="3 5" id="KW-0946">Virion</keyword>
<dbReference type="Pfam" id="PF07068">
    <property type="entry name" value="Gp23"/>
    <property type="match status" value="1"/>
</dbReference>
<comment type="subcellular location">
    <subcellularLocation>
        <location evidence="1">Virion</location>
    </subcellularLocation>
</comment>
<keyword evidence="2 5" id="KW-0167">Capsid protein</keyword>
<protein>
    <recommendedName>
        <fullName evidence="5">Major capsid protein</fullName>
    </recommendedName>
    <alternativeName>
        <fullName evidence="5">Major head protein</fullName>
    </alternativeName>
    <alternativeName>
        <fullName evidence="5">gp23</fullName>
    </alternativeName>
    <component>
        <recommendedName>
            <fullName evidence="5">Mature major capsid protein</fullName>
        </recommendedName>
        <alternativeName>
            <fullName evidence="5">gp23*</fullName>
        </alternativeName>
    </component>
</protein>
<dbReference type="GO" id="GO:0019028">
    <property type="term" value="C:viral capsid"/>
    <property type="evidence" value="ECO:0007669"/>
    <property type="project" value="UniProtKB-UniRule"/>
</dbReference>
<dbReference type="EMBL" id="MK639187">
    <property type="protein sequence ID" value="QBZ70871.1"/>
    <property type="molecule type" value="Genomic_DNA"/>
</dbReference>
<feature type="site" description="Cleavage" evidence="5">
    <location>
        <begin position="66"/>
        <end position="67"/>
    </location>
</feature>
<comment type="PTM">
    <text evidence="5">A proteolytic cleavage by the prohead core protein protease gives rise to the mature major capsid protein during virus maturation.</text>
</comment>
<evidence type="ECO:0000256" key="1">
    <source>
        <dbReference type="ARBA" id="ARBA00004328"/>
    </source>
</evidence>
<comment type="similarity">
    <text evidence="5">Belongs to the Tevenvirinae major capsid protein family.</text>
</comment>
<evidence type="ECO:0000256" key="2">
    <source>
        <dbReference type="ARBA" id="ARBA00022561"/>
    </source>
</evidence>
<proteinExistence type="inferred from homology"/>
<evidence type="ECO:0000256" key="5">
    <source>
        <dbReference type="HAMAP-Rule" id="MF_04117"/>
    </source>
</evidence>
<dbReference type="Gene3D" id="3.30.2320.40">
    <property type="match status" value="1"/>
</dbReference>
<dbReference type="Proteomes" id="UP000297061">
    <property type="component" value="Segment"/>
</dbReference>
<dbReference type="InterPro" id="IPR010762">
    <property type="entry name" value="Gp23/Gp24_T4-like"/>
</dbReference>
<keyword evidence="4 5" id="KW-0426">Late protein</keyword>
<comment type="subunit">
    <text evidence="5">Homohexamer. Interacts with the portal protein. Interacts with the capsid vertex protein that forms pentamers.</text>
</comment>
<reference evidence="6 7" key="1">
    <citation type="submission" date="2019-03" db="EMBL/GenBank/DDBJ databases">
        <authorList>
            <person name="Lu H."/>
            <person name="Liu X."/>
            <person name="Lu M."/>
        </authorList>
    </citation>
    <scope>NUCLEOTIDE SEQUENCE [LARGE SCALE GENOMIC DNA]</scope>
</reference>
<dbReference type="InterPro" id="IPR038997">
    <property type="entry name" value="CAPSID_Myoviridae"/>
</dbReference>
<evidence type="ECO:0000256" key="4">
    <source>
        <dbReference type="ARBA" id="ARBA00022921"/>
    </source>
</evidence>
<feature type="chain" id="PRO_5023375513" description="Mature major capsid protein" evidence="5">
    <location>
        <begin position="67"/>
        <end position="523"/>
    </location>
</feature>
<accession>A0A4D6DWZ0</accession>
<comment type="subcellular location">
    <molecule>Mature major capsid protein</molecule>
    <subcellularLocation>
        <location evidence="5">Virion</location>
    </subcellularLocation>
    <text evidence="5">Part of the icosahedric capsid shell of the mature virion.</text>
</comment>
<comment type="subcellular location">
    <molecule>Major capsid protein</molecule>
    <subcellularLocation>
        <location evidence="5">Virion</location>
    </subcellularLocation>
    <text evidence="5">Part of the icosahedric capsid shell of the immature virion.</text>
</comment>